<dbReference type="Proteomes" id="UP000662857">
    <property type="component" value="Chromosome"/>
</dbReference>
<dbReference type="AlphaFoldDB" id="A0A895YK45"/>
<dbReference type="EMBL" id="CP070499">
    <property type="protein sequence ID" value="QSB14188.1"/>
    <property type="molecule type" value="Genomic_DNA"/>
</dbReference>
<evidence type="ECO:0000313" key="2">
    <source>
        <dbReference type="Proteomes" id="UP000662857"/>
    </source>
</evidence>
<dbReference type="KEGG" id="nhy:JQS43_22140"/>
<reference evidence="1" key="1">
    <citation type="submission" date="2021-02" db="EMBL/GenBank/DDBJ databases">
        <title>Natrosporangium hydrolyticum gen. nov., sp. nov, a haloalkaliphilic actinobacterium from a soda solonchak soil.</title>
        <authorList>
            <person name="Sorokin D.Y."/>
            <person name="Khijniak T.V."/>
            <person name="Zakharycheva A.P."/>
            <person name="Boueva O.V."/>
            <person name="Ariskina E.V."/>
            <person name="Hahnke R.L."/>
            <person name="Bunk B."/>
            <person name="Sproer C."/>
            <person name="Schumann P."/>
            <person name="Evtushenko L.I."/>
            <person name="Kublanov I.V."/>
        </authorList>
    </citation>
    <scope>NUCLEOTIDE SEQUENCE</scope>
    <source>
        <strain evidence="1">DSM 106523</strain>
    </source>
</reference>
<dbReference type="InterPro" id="IPR046275">
    <property type="entry name" value="DUF6308"/>
</dbReference>
<dbReference type="RefSeq" id="WP_239676306.1">
    <property type="nucleotide sequence ID" value="NZ_CP070499.1"/>
</dbReference>
<protein>
    <submittedName>
        <fullName evidence="1">Uncharacterized protein</fullName>
    </submittedName>
</protein>
<sequence>MVLQNCYAGEYGWIVGDECLELPLPDGWQRARSSDLEYARQVTLRALAEEPAARRLALYYDPDGGFAGPTFLGIENDPRAITAADCFAMSLLGGLRVHPREARRLLGQETHQAAVQEALRNTPEDVRLEDATAAALEAAATLYMAVRAALKGADARAADGWVRATKLCARKRPYLIPVRDTTVRKLLNLEQYRNYEIDWQVYRCLLRDSQIASRLDQAIMNVALPINDPRLRVLDVILWCEATNL</sequence>
<organism evidence="1 2">
    <name type="scientific">Natronosporangium hydrolyticum</name>
    <dbReference type="NCBI Taxonomy" id="2811111"/>
    <lineage>
        <taxon>Bacteria</taxon>
        <taxon>Bacillati</taxon>
        <taxon>Actinomycetota</taxon>
        <taxon>Actinomycetes</taxon>
        <taxon>Micromonosporales</taxon>
        <taxon>Micromonosporaceae</taxon>
        <taxon>Natronosporangium</taxon>
    </lineage>
</organism>
<keyword evidence="2" id="KW-1185">Reference proteome</keyword>
<dbReference type="Pfam" id="PF19827">
    <property type="entry name" value="DUF6308"/>
    <property type="match status" value="1"/>
</dbReference>
<gene>
    <name evidence="1" type="ORF">JQS43_22140</name>
</gene>
<evidence type="ECO:0000313" key="1">
    <source>
        <dbReference type="EMBL" id="QSB14188.1"/>
    </source>
</evidence>
<accession>A0A895YK45</accession>
<name>A0A895YK45_9ACTN</name>
<proteinExistence type="predicted"/>